<dbReference type="InterPro" id="IPR036397">
    <property type="entry name" value="RNaseH_sf"/>
</dbReference>
<dbReference type="Pfam" id="PF14223">
    <property type="entry name" value="Retrotran_gag_2"/>
    <property type="match status" value="1"/>
</dbReference>
<evidence type="ECO:0000256" key="2">
    <source>
        <dbReference type="ARBA" id="ARBA00022723"/>
    </source>
</evidence>
<feature type="region of interest" description="Disordered" evidence="6">
    <location>
        <begin position="1225"/>
        <end position="1262"/>
    </location>
</feature>
<keyword evidence="3" id="KW-0064">Aspartyl protease</keyword>
<feature type="domain" description="Integrase catalytic" evidence="8">
    <location>
        <begin position="999"/>
        <end position="1183"/>
    </location>
</feature>
<proteinExistence type="predicted"/>
<dbReference type="SUPFAM" id="SSF53098">
    <property type="entry name" value="Ribonuclease H-like"/>
    <property type="match status" value="1"/>
</dbReference>
<dbReference type="Gene3D" id="3.30.420.10">
    <property type="entry name" value="Ribonuclease H-like superfamily/Ribonuclease H"/>
    <property type="match status" value="1"/>
</dbReference>
<dbReference type="PANTHER" id="PTHR42648:SF32">
    <property type="entry name" value="RIBONUCLEASE H-LIKE DOMAIN, GAG-PRE-INTEGRASE DOMAIN PROTEIN-RELATED"/>
    <property type="match status" value="1"/>
</dbReference>
<evidence type="ECO:0000256" key="6">
    <source>
        <dbReference type="SAM" id="MobiDB-lite"/>
    </source>
</evidence>
<sequence length="1697" mass="191509">MMLEKKVNTTPVDYAVLNQRSQNSMNSSDPTHSCRPTKVENRSDQGVGSTSGIRACALRYFDLGNMELENSQNNSLAKLPILKLGEYEMWEIRIKQYFQIQDYALWEVIENGNSWVPIPVTAPESGPSTALKMTVPSTTEEKICKKNDVKARSLLLMALPNEHQLTFNQYADAQSMFIAIKARFGGNDATKKTQKALLKQQYENFNATSSESLDSIFNRLQKLVSRLAILGVDTSAEDLNVKFLRSLPSEWDTHVVVWMNKPDFETMGLDDLYNNFKIVEQKVKRTVAGNNDDKNLAFLTTSSSSSTNPINTVNTGVSTGTTKVNTASTETSTASFSDATVYAFLSTQPQGSQLVHEDLEQIHDDDLEEMDLKWNMALLSMRARKFYQRTGRKIVIDGSSTAGYDKSKVECFNCHKMGHFARECRVPRSKENRNWNQGNSSKAVRIEDASEKAMCAIDGGGFDWSDMAEDEVQANMALMAFSDSEVSNDKSCSKTCLQNYEALKKQYDDLLVKLDDTAFKASTYKRGLSILEAQVKESKVLFSEEIALLKRSVGHKDYLMGLVKTELEKVKEEKEGFEFKLAKFEKSSKDLDDLLASQVTDKSKRGFGYTAVPSPHPLILNRPTPLDLSYSGLEEFKQPEVNEYGPRDSSLKLTTVCDRESNNSKENTDDSLTQQPKTVTETSSVVSPLKVDKDWKEKFFHPANNVRLEEPKKARENTDAPIIEDWVSDDEEEVESIPKVEKKIPTATKKESVKTVNLSRRSVRPNVNTVRARGFNAVKPSACWVWRPIKPNGASLSNSQLNEKGFVDSGCSRHMSGNIAHLSDFKEFDGGYVTFGGGANGGRITGKGTIKTDKLDFEDVYFVKELKFNLFSVSQMCDKKNYVLFTDSECLVLSPNFKMPDESQILLKIPRQNNMYSFDMKNIVPKDGLTCLVAKATTEESMLWHRRLGHVNFKNINKLVKENLVRDLPLKRFENDQTCVACLKGKQHRASCKTKAFSPTTKPLFMLHMDLFGPTFVSSLLHKKYCLVVTDDYSRFSWVFFLRTKDETSEILKNFIKEIENLVDKKVKIIRSDNGTEFKNHVMDEFCREKGIKREYSVARTPQQNGVAERKNRTLIEAARTMLADAKLPTTFWAEAVSMLAIKAFRVYNIRTRKVQENLHVGFLENKPMLEGNGPKWLFDLDSLTQSMNYVPVVAGSSSNVSADGTHDDCTFQDDGIDDHQVNTASPQVNTGSREISTATPEVNTATSEGLMGPIPTTEDTQEEDQGIDLGNLSPSYEVSSTPHTRIHKDHPIDHVIGDVQSSVQTRRMTTSYSELGFLSAIYEGKTHQDLHTCLFACFLSQEEPKRVSKALSDPAWVEAMQEELLQFKLQNVWVLVDLPKGHRAIGTKWVYRNKKDERGIVVRNKARLVAQGHTQEEGIDYDEVFAPVARIEAIRIFLAYASFMGFTVYQMDVKSAFLYGQIEEEVYVCQPPGFEDPDHPDKVYKVVKALYGLHQAPRAWYDTLATYLLSNGFQRGKIDQTLFIKSQKGHILLVQIYVDDIIFGSTKKELCDEFEKLMKDKFQMSSMGELTFFLGLQVQQKKKGIFISQDKYVHEILKKFNYTDVKSASTPTDLERPLVKDADADDVDEHLYRSMIGSLMYLTASRPDIMFAVCACARDFGILKIPIGDWGVAYTDSDYAGATLERKSTTGGFNLE</sequence>
<dbReference type="Pfam" id="PF00098">
    <property type="entry name" value="zf-CCHC"/>
    <property type="match status" value="1"/>
</dbReference>
<feature type="region of interest" description="Disordered" evidence="6">
    <location>
        <begin position="20"/>
        <end position="48"/>
    </location>
</feature>
<dbReference type="Pfam" id="PF13976">
    <property type="entry name" value="gag_pre-integrs"/>
    <property type="match status" value="1"/>
</dbReference>
<feature type="region of interest" description="Disordered" evidence="6">
    <location>
        <begin position="659"/>
        <end position="685"/>
    </location>
</feature>
<evidence type="ECO:0000313" key="9">
    <source>
        <dbReference type="EMBL" id="GJT73156.1"/>
    </source>
</evidence>
<dbReference type="SUPFAM" id="SSF56672">
    <property type="entry name" value="DNA/RNA polymerases"/>
    <property type="match status" value="1"/>
</dbReference>
<evidence type="ECO:0000259" key="7">
    <source>
        <dbReference type="PROSITE" id="PS50158"/>
    </source>
</evidence>
<gene>
    <name evidence="9" type="ORF">Tco_1032442</name>
</gene>
<keyword evidence="5" id="KW-0863">Zinc-finger</keyword>
<evidence type="ECO:0000256" key="3">
    <source>
        <dbReference type="ARBA" id="ARBA00022750"/>
    </source>
</evidence>
<reference evidence="9" key="1">
    <citation type="journal article" date="2022" name="Int. J. Mol. Sci.">
        <title>Draft Genome of Tanacetum Coccineum: Genomic Comparison of Closely Related Tanacetum-Family Plants.</title>
        <authorList>
            <person name="Yamashiro T."/>
            <person name="Shiraishi A."/>
            <person name="Nakayama K."/>
            <person name="Satake H."/>
        </authorList>
    </citation>
    <scope>NUCLEOTIDE SEQUENCE</scope>
</reference>
<evidence type="ECO:0000313" key="10">
    <source>
        <dbReference type="Proteomes" id="UP001151760"/>
    </source>
</evidence>
<feature type="domain" description="CCHC-type" evidence="7">
    <location>
        <begin position="411"/>
        <end position="425"/>
    </location>
</feature>
<dbReference type="InterPro" id="IPR001878">
    <property type="entry name" value="Znf_CCHC"/>
</dbReference>
<feature type="compositionally biased region" description="Basic and acidic residues" evidence="6">
    <location>
        <begin position="659"/>
        <end position="668"/>
    </location>
</feature>
<dbReference type="InterPro" id="IPR012337">
    <property type="entry name" value="RNaseH-like_sf"/>
</dbReference>
<feature type="compositionally biased region" description="Polar residues" evidence="6">
    <location>
        <begin position="1225"/>
        <end position="1248"/>
    </location>
</feature>
<dbReference type="InterPro" id="IPR013103">
    <property type="entry name" value="RVT_2"/>
</dbReference>
<evidence type="ECO:0000256" key="5">
    <source>
        <dbReference type="PROSITE-ProRule" id="PRU00047"/>
    </source>
</evidence>
<reference evidence="9" key="2">
    <citation type="submission" date="2022-01" db="EMBL/GenBank/DDBJ databases">
        <authorList>
            <person name="Yamashiro T."/>
            <person name="Shiraishi A."/>
            <person name="Satake H."/>
            <person name="Nakayama K."/>
        </authorList>
    </citation>
    <scope>NUCLEOTIDE SEQUENCE</scope>
</reference>
<keyword evidence="2" id="KW-0479">Metal-binding</keyword>
<name>A0ABQ5GBX5_9ASTR</name>
<evidence type="ECO:0000256" key="4">
    <source>
        <dbReference type="ARBA" id="ARBA00022801"/>
    </source>
</evidence>
<dbReference type="InterPro" id="IPR036875">
    <property type="entry name" value="Znf_CCHC_sf"/>
</dbReference>
<feature type="compositionally biased region" description="Polar residues" evidence="6">
    <location>
        <begin position="20"/>
        <end position="31"/>
    </location>
</feature>
<dbReference type="SMART" id="SM00343">
    <property type="entry name" value="ZnF_C2HC"/>
    <property type="match status" value="1"/>
</dbReference>
<dbReference type="InterPro" id="IPR001584">
    <property type="entry name" value="Integrase_cat-core"/>
</dbReference>
<dbReference type="PROSITE" id="PS50158">
    <property type="entry name" value="ZF_CCHC"/>
    <property type="match status" value="1"/>
</dbReference>
<dbReference type="PROSITE" id="PS50994">
    <property type="entry name" value="INTEGRASE"/>
    <property type="match status" value="1"/>
</dbReference>
<dbReference type="Pfam" id="PF07727">
    <property type="entry name" value="RVT_2"/>
    <property type="match status" value="1"/>
</dbReference>
<dbReference type="EMBL" id="BQNB010018326">
    <property type="protein sequence ID" value="GJT73156.1"/>
    <property type="molecule type" value="Genomic_DNA"/>
</dbReference>
<dbReference type="Proteomes" id="UP001151760">
    <property type="component" value="Unassembled WGS sequence"/>
</dbReference>
<comment type="caution">
    <text evidence="9">The sequence shown here is derived from an EMBL/GenBank/DDBJ whole genome shotgun (WGS) entry which is preliminary data.</text>
</comment>
<evidence type="ECO:0000259" key="8">
    <source>
        <dbReference type="PROSITE" id="PS50994"/>
    </source>
</evidence>
<feature type="compositionally biased region" description="Polar residues" evidence="6">
    <location>
        <begin position="670"/>
        <end position="685"/>
    </location>
</feature>
<keyword evidence="4" id="KW-0378">Hydrolase</keyword>
<dbReference type="PANTHER" id="PTHR42648">
    <property type="entry name" value="TRANSPOSASE, PUTATIVE-RELATED"/>
    <property type="match status" value="1"/>
</dbReference>
<organism evidence="9 10">
    <name type="scientific">Tanacetum coccineum</name>
    <dbReference type="NCBI Taxonomy" id="301880"/>
    <lineage>
        <taxon>Eukaryota</taxon>
        <taxon>Viridiplantae</taxon>
        <taxon>Streptophyta</taxon>
        <taxon>Embryophyta</taxon>
        <taxon>Tracheophyta</taxon>
        <taxon>Spermatophyta</taxon>
        <taxon>Magnoliopsida</taxon>
        <taxon>eudicotyledons</taxon>
        <taxon>Gunneridae</taxon>
        <taxon>Pentapetalae</taxon>
        <taxon>asterids</taxon>
        <taxon>campanulids</taxon>
        <taxon>Asterales</taxon>
        <taxon>Asteraceae</taxon>
        <taxon>Asteroideae</taxon>
        <taxon>Anthemideae</taxon>
        <taxon>Anthemidinae</taxon>
        <taxon>Tanacetum</taxon>
    </lineage>
</organism>
<evidence type="ECO:0000256" key="1">
    <source>
        <dbReference type="ARBA" id="ARBA00022670"/>
    </source>
</evidence>
<dbReference type="Gene3D" id="4.10.60.10">
    <property type="entry name" value="Zinc finger, CCHC-type"/>
    <property type="match status" value="1"/>
</dbReference>
<keyword evidence="1" id="KW-0645">Protease</keyword>
<dbReference type="SUPFAM" id="SSF57756">
    <property type="entry name" value="Retrovirus zinc finger-like domains"/>
    <property type="match status" value="1"/>
</dbReference>
<dbReference type="InterPro" id="IPR054722">
    <property type="entry name" value="PolX-like_BBD"/>
</dbReference>
<dbReference type="InterPro" id="IPR025724">
    <property type="entry name" value="GAG-pre-integrase_dom"/>
</dbReference>
<dbReference type="Pfam" id="PF00665">
    <property type="entry name" value="rve"/>
    <property type="match status" value="1"/>
</dbReference>
<dbReference type="Pfam" id="PF22936">
    <property type="entry name" value="Pol_BBD"/>
    <property type="match status" value="1"/>
</dbReference>
<protein>
    <submittedName>
        <fullName evidence="9">Ribonuclease H-like domain-containing protein</fullName>
    </submittedName>
</protein>
<keyword evidence="10" id="KW-1185">Reference proteome</keyword>
<dbReference type="InterPro" id="IPR043502">
    <property type="entry name" value="DNA/RNA_pol_sf"/>
</dbReference>
<accession>A0ABQ5GBX5</accession>
<dbReference type="InterPro" id="IPR039537">
    <property type="entry name" value="Retrotran_Ty1/copia-like"/>
</dbReference>
<keyword evidence="5" id="KW-0862">Zinc</keyword>